<gene>
    <name evidence="2" type="ORF">BT96DRAFT_998280</name>
</gene>
<proteinExistence type="predicted"/>
<sequence length="145" mass="16484">MPERKKRCRCTRFCTSVIAHTTRYASSSSEDSDSDASNHHHAPDHITLLEDANMESPDEEANTDGSSDTPDPIPFKVDYLDESEYDASSESSENDSDMDLHLDSIDFGQKFDDTYLYIMAQANPWAAEDQNLHQFPRWLLLFGTK</sequence>
<organism evidence="2 3">
    <name type="scientific">Gymnopus androsaceus JB14</name>
    <dbReference type="NCBI Taxonomy" id="1447944"/>
    <lineage>
        <taxon>Eukaryota</taxon>
        <taxon>Fungi</taxon>
        <taxon>Dikarya</taxon>
        <taxon>Basidiomycota</taxon>
        <taxon>Agaricomycotina</taxon>
        <taxon>Agaricomycetes</taxon>
        <taxon>Agaricomycetidae</taxon>
        <taxon>Agaricales</taxon>
        <taxon>Marasmiineae</taxon>
        <taxon>Omphalotaceae</taxon>
        <taxon>Gymnopus</taxon>
    </lineage>
</organism>
<accession>A0A6A4HA64</accession>
<keyword evidence="3" id="KW-1185">Reference proteome</keyword>
<feature type="compositionally biased region" description="Acidic residues" evidence="1">
    <location>
        <begin position="52"/>
        <end position="62"/>
    </location>
</feature>
<evidence type="ECO:0000313" key="2">
    <source>
        <dbReference type="EMBL" id="KAE9394676.1"/>
    </source>
</evidence>
<dbReference type="AlphaFoldDB" id="A0A6A4HA64"/>
<protein>
    <submittedName>
        <fullName evidence="2">Uncharacterized protein</fullName>
    </submittedName>
</protein>
<feature type="region of interest" description="Disordered" evidence="1">
    <location>
        <begin position="23"/>
        <end position="100"/>
    </location>
</feature>
<dbReference type="Proteomes" id="UP000799118">
    <property type="component" value="Unassembled WGS sequence"/>
</dbReference>
<name>A0A6A4HA64_9AGAR</name>
<feature type="compositionally biased region" description="Basic and acidic residues" evidence="1">
    <location>
        <begin position="36"/>
        <end position="48"/>
    </location>
</feature>
<evidence type="ECO:0000313" key="3">
    <source>
        <dbReference type="Proteomes" id="UP000799118"/>
    </source>
</evidence>
<evidence type="ECO:0000256" key="1">
    <source>
        <dbReference type="SAM" id="MobiDB-lite"/>
    </source>
</evidence>
<feature type="compositionally biased region" description="Acidic residues" evidence="1">
    <location>
        <begin position="80"/>
        <end position="97"/>
    </location>
</feature>
<dbReference type="EMBL" id="ML769545">
    <property type="protein sequence ID" value="KAE9394676.1"/>
    <property type="molecule type" value="Genomic_DNA"/>
</dbReference>
<reference evidence="2" key="1">
    <citation type="journal article" date="2019" name="Environ. Microbiol.">
        <title>Fungal ecological strategies reflected in gene transcription - a case study of two litter decomposers.</title>
        <authorList>
            <person name="Barbi F."/>
            <person name="Kohler A."/>
            <person name="Barry K."/>
            <person name="Baskaran P."/>
            <person name="Daum C."/>
            <person name="Fauchery L."/>
            <person name="Ihrmark K."/>
            <person name="Kuo A."/>
            <person name="LaButti K."/>
            <person name="Lipzen A."/>
            <person name="Morin E."/>
            <person name="Grigoriev I.V."/>
            <person name="Henrissat B."/>
            <person name="Lindahl B."/>
            <person name="Martin F."/>
        </authorList>
    </citation>
    <scope>NUCLEOTIDE SEQUENCE</scope>
    <source>
        <strain evidence="2">JB14</strain>
    </source>
</reference>